<feature type="compositionally biased region" description="Basic and acidic residues" evidence="1">
    <location>
        <begin position="332"/>
        <end position="346"/>
    </location>
</feature>
<name>A0AAD9JKP5_9ANNE</name>
<dbReference type="AlphaFoldDB" id="A0AAD9JKP5"/>
<protein>
    <submittedName>
        <fullName evidence="4">Uncharacterized protein</fullName>
    </submittedName>
</protein>
<evidence type="ECO:0000256" key="2">
    <source>
        <dbReference type="SAM" id="Phobius"/>
    </source>
</evidence>
<sequence>MKTMMITLHSGSLLAIISHLWIGVLFWSISPTLAAPSGAPDESEANSVSIQFYLLKQSKVNYQQCGLKTWADKYKFSSGEVSIIKVEALKTSLNVTYLVNFNSYVVNNTSSVVKKAALVESIRESRTDINDVINYDILSAGENTYSPEPDYELNRIIIPVAGGILLLLVLITVILFYWSKNRDLKEKRELNKELRKSKRQKRSKKQASSDSVSISGTRSVTRVAPTPGGDTNRERRQANGHHKPPAHSFHGQSVVDNQQKQTTRSSTFTFNAAASLTTSRDDEESYPGNQTEDTILNTTDPGHRNTSLPPLDDSVNNDRKKAKKHKKHRNDRKSDDHNDRFYHHQTDGNMESDVDQRRSHDPDHQGQYIPPAAEYRKRYYDDEYLSDTGNKLSPV</sequence>
<feature type="signal peptide" evidence="3">
    <location>
        <begin position="1"/>
        <end position="34"/>
    </location>
</feature>
<feature type="compositionally biased region" description="Basic residues" evidence="1">
    <location>
        <begin position="320"/>
        <end position="331"/>
    </location>
</feature>
<feature type="compositionally biased region" description="Polar residues" evidence="1">
    <location>
        <begin position="287"/>
        <end position="308"/>
    </location>
</feature>
<evidence type="ECO:0000256" key="1">
    <source>
        <dbReference type="SAM" id="MobiDB-lite"/>
    </source>
</evidence>
<keyword evidence="2" id="KW-0472">Membrane</keyword>
<proteinExistence type="predicted"/>
<feature type="compositionally biased region" description="Basic residues" evidence="1">
    <location>
        <begin position="195"/>
        <end position="205"/>
    </location>
</feature>
<accession>A0AAD9JKP5</accession>
<evidence type="ECO:0000256" key="3">
    <source>
        <dbReference type="SAM" id="SignalP"/>
    </source>
</evidence>
<dbReference type="Proteomes" id="UP001208570">
    <property type="component" value="Unassembled WGS sequence"/>
</dbReference>
<comment type="caution">
    <text evidence="4">The sequence shown here is derived from an EMBL/GenBank/DDBJ whole genome shotgun (WGS) entry which is preliminary data.</text>
</comment>
<reference evidence="4" key="1">
    <citation type="journal article" date="2023" name="Mol. Biol. Evol.">
        <title>Third-Generation Sequencing Reveals the Adaptive Role of the Epigenome in Three Deep-Sea Polychaetes.</title>
        <authorList>
            <person name="Perez M."/>
            <person name="Aroh O."/>
            <person name="Sun Y."/>
            <person name="Lan Y."/>
            <person name="Juniper S.K."/>
            <person name="Young C.R."/>
            <person name="Angers B."/>
            <person name="Qian P.Y."/>
        </authorList>
    </citation>
    <scope>NUCLEOTIDE SEQUENCE</scope>
    <source>
        <strain evidence="4">P08H-3</strain>
    </source>
</reference>
<keyword evidence="5" id="KW-1185">Reference proteome</keyword>
<evidence type="ECO:0000313" key="4">
    <source>
        <dbReference type="EMBL" id="KAK2154491.1"/>
    </source>
</evidence>
<keyword evidence="3" id="KW-0732">Signal</keyword>
<keyword evidence="2" id="KW-1133">Transmembrane helix</keyword>
<feature type="compositionally biased region" description="Polar residues" evidence="1">
    <location>
        <begin position="250"/>
        <end position="278"/>
    </location>
</feature>
<organism evidence="4 5">
    <name type="scientific">Paralvinella palmiformis</name>
    <dbReference type="NCBI Taxonomy" id="53620"/>
    <lineage>
        <taxon>Eukaryota</taxon>
        <taxon>Metazoa</taxon>
        <taxon>Spiralia</taxon>
        <taxon>Lophotrochozoa</taxon>
        <taxon>Annelida</taxon>
        <taxon>Polychaeta</taxon>
        <taxon>Sedentaria</taxon>
        <taxon>Canalipalpata</taxon>
        <taxon>Terebellida</taxon>
        <taxon>Terebelliformia</taxon>
        <taxon>Alvinellidae</taxon>
        <taxon>Paralvinella</taxon>
    </lineage>
</organism>
<evidence type="ECO:0000313" key="5">
    <source>
        <dbReference type="Proteomes" id="UP001208570"/>
    </source>
</evidence>
<feature type="region of interest" description="Disordered" evidence="1">
    <location>
        <begin position="192"/>
        <end position="395"/>
    </location>
</feature>
<feature type="transmembrane region" description="Helical" evidence="2">
    <location>
        <begin position="156"/>
        <end position="178"/>
    </location>
</feature>
<feature type="chain" id="PRO_5042280356" evidence="3">
    <location>
        <begin position="35"/>
        <end position="395"/>
    </location>
</feature>
<dbReference type="EMBL" id="JAODUP010000267">
    <property type="protein sequence ID" value="KAK2154491.1"/>
    <property type="molecule type" value="Genomic_DNA"/>
</dbReference>
<gene>
    <name evidence="4" type="ORF">LSH36_267g00011</name>
</gene>
<keyword evidence="2" id="KW-0812">Transmembrane</keyword>
<feature type="compositionally biased region" description="Basic and acidic residues" evidence="1">
    <location>
        <begin position="354"/>
        <end position="364"/>
    </location>
</feature>